<protein>
    <submittedName>
        <fullName evidence="2">Uncharacterized protein</fullName>
    </submittedName>
</protein>
<dbReference type="HOGENOM" id="CLU_048619_0_0_1"/>
<dbReference type="EMBL" id="KL198093">
    <property type="protein sequence ID" value="KDQ08223.1"/>
    <property type="molecule type" value="Genomic_DNA"/>
</dbReference>
<keyword evidence="3" id="KW-1185">Reference proteome</keyword>
<evidence type="ECO:0000256" key="1">
    <source>
        <dbReference type="SAM" id="MobiDB-lite"/>
    </source>
</evidence>
<sequence length="390" mass="43195">MPARSELARGPGPRTRTVRRSRSCLRPLSPLTTSPVRMLGTPLRKCMITKQRLPSGKSIHSKPQTSSLTTSPDFLIRLTVMQSRAPLKPAPSSAADSAVPPPAFLFPDGIEHPRFRAKGNGRGCYVLCWKDALEELGRNRHYKRINPEAPFQFHSLLVSQVGHQLRLRVIQELELLCDRLQCLPQSAFTHPVLRRLSRREWSQFQETGTMKDLPKIIALIVVPRVNRSSGQEYGLPPTCTTPSATVVPVSTIHCVPPVPDPVNPANVVPLQLPVYNGVSLFPSAGDRSNFREGLSRMLRIERKARRHDRKSALNSFSDTDGGGQNDKASYTYALYSDEHTSKMVDVVPLAIALWRVRLWEGGAWSDSGSEGSSSEQSFGSLPTDNPADPQ</sequence>
<dbReference type="STRING" id="930990.A0A067LXV8"/>
<organism evidence="2 3">
    <name type="scientific">Botryobasidium botryosum (strain FD-172 SS1)</name>
    <dbReference type="NCBI Taxonomy" id="930990"/>
    <lineage>
        <taxon>Eukaryota</taxon>
        <taxon>Fungi</taxon>
        <taxon>Dikarya</taxon>
        <taxon>Basidiomycota</taxon>
        <taxon>Agaricomycotina</taxon>
        <taxon>Agaricomycetes</taxon>
        <taxon>Cantharellales</taxon>
        <taxon>Botryobasidiaceae</taxon>
        <taxon>Botryobasidium</taxon>
    </lineage>
</organism>
<dbReference type="InParanoid" id="A0A067LXV8"/>
<proteinExistence type="predicted"/>
<feature type="region of interest" description="Disordered" evidence="1">
    <location>
        <begin position="1"/>
        <end position="33"/>
    </location>
</feature>
<evidence type="ECO:0000313" key="3">
    <source>
        <dbReference type="Proteomes" id="UP000027195"/>
    </source>
</evidence>
<dbReference type="OrthoDB" id="3363286at2759"/>
<accession>A0A067LXV8</accession>
<dbReference type="Proteomes" id="UP000027195">
    <property type="component" value="Unassembled WGS sequence"/>
</dbReference>
<evidence type="ECO:0000313" key="2">
    <source>
        <dbReference type="EMBL" id="KDQ08223.1"/>
    </source>
</evidence>
<feature type="compositionally biased region" description="Low complexity" evidence="1">
    <location>
        <begin position="365"/>
        <end position="380"/>
    </location>
</feature>
<name>A0A067LXV8_BOTB1</name>
<dbReference type="AlphaFoldDB" id="A0A067LXV8"/>
<reference evidence="3" key="1">
    <citation type="journal article" date="2014" name="Proc. Natl. Acad. Sci. U.S.A.">
        <title>Extensive sampling of basidiomycete genomes demonstrates inadequacy of the white-rot/brown-rot paradigm for wood decay fungi.</title>
        <authorList>
            <person name="Riley R."/>
            <person name="Salamov A.A."/>
            <person name="Brown D.W."/>
            <person name="Nagy L.G."/>
            <person name="Floudas D."/>
            <person name="Held B.W."/>
            <person name="Levasseur A."/>
            <person name="Lombard V."/>
            <person name="Morin E."/>
            <person name="Otillar R."/>
            <person name="Lindquist E.A."/>
            <person name="Sun H."/>
            <person name="LaButti K.M."/>
            <person name="Schmutz J."/>
            <person name="Jabbour D."/>
            <person name="Luo H."/>
            <person name="Baker S.E."/>
            <person name="Pisabarro A.G."/>
            <person name="Walton J.D."/>
            <person name="Blanchette R.A."/>
            <person name="Henrissat B."/>
            <person name="Martin F."/>
            <person name="Cullen D."/>
            <person name="Hibbett D.S."/>
            <person name="Grigoriev I.V."/>
        </authorList>
    </citation>
    <scope>NUCLEOTIDE SEQUENCE [LARGE SCALE GENOMIC DNA]</scope>
    <source>
        <strain evidence="3">FD-172 SS1</strain>
    </source>
</reference>
<gene>
    <name evidence="2" type="ORF">BOTBODRAFT_569844</name>
</gene>
<feature type="region of interest" description="Disordered" evidence="1">
    <location>
        <begin position="365"/>
        <end position="390"/>
    </location>
</feature>